<feature type="repeat" description="TPR" evidence="1">
    <location>
        <begin position="307"/>
        <end position="340"/>
    </location>
</feature>
<dbReference type="Gene3D" id="3.40.50.2000">
    <property type="entry name" value="Glycogen Phosphorylase B"/>
    <property type="match status" value="1"/>
</dbReference>
<keyword evidence="1" id="KW-0802">TPR repeat</keyword>
<protein>
    <submittedName>
        <fullName evidence="3">Tetratricopeptide repeat protein</fullName>
    </submittedName>
</protein>
<dbReference type="Pfam" id="PF13431">
    <property type="entry name" value="TPR_17"/>
    <property type="match status" value="1"/>
</dbReference>
<feature type="repeat" description="TPR" evidence="1">
    <location>
        <begin position="205"/>
        <end position="238"/>
    </location>
</feature>
<feature type="repeat" description="TPR" evidence="1">
    <location>
        <begin position="137"/>
        <end position="170"/>
    </location>
</feature>
<dbReference type="Pfam" id="PF13414">
    <property type="entry name" value="TPR_11"/>
    <property type="match status" value="2"/>
</dbReference>
<keyword evidence="4" id="KW-1185">Reference proteome</keyword>
<dbReference type="InterPro" id="IPR019734">
    <property type="entry name" value="TPR_rpt"/>
</dbReference>
<reference evidence="3 4" key="1">
    <citation type="submission" date="2019-03" db="EMBL/GenBank/DDBJ databases">
        <title>Genome sequence of Thiobacillaceae bacterium LSR1, a sulfur-oxidizing bacterium isolated from freshwater sediment.</title>
        <authorList>
            <person name="Li S."/>
        </authorList>
    </citation>
    <scope>NUCLEOTIDE SEQUENCE [LARGE SCALE GENOMIC DNA]</scope>
    <source>
        <strain evidence="3 4">LSR1</strain>
    </source>
</reference>
<feature type="repeat" description="TPR" evidence="1">
    <location>
        <begin position="103"/>
        <end position="136"/>
    </location>
</feature>
<dbReference type="Gene3D" id="1.25.40.10">
    <property type="entry name" value="Tetratricopeptide repeat domain"/>
    <property type="match status" value="5"/>
</dbReference>
<feature type="repeat" description="TPR" evidence="1">
    <location>
        <begin position="239"/>
        <end position="272"/>
    </location>
</feature>
<dbReference type="Pfam" id="PF13432">
    <property type="entry name" value="TPR_16"/>
    <property type="match status" value="2"/>
</dbReference>
<dbReference type="GO" id="GO:0006493">
    <property type="term" value="P:protein O-linked glycosylation"/>
    <property type="evidence" value="ECO:0007669"/>
    <property type="project" value="InterPro"/>
</dbReference>
<dbReference type="EMBL" id="SJZB01000042">
    <property type="protein sequence ID" value="TCJ12749.1"/>
    <property type="molecule type" value="Genomic_DNA"/>
</dbReference>
<dbReference type="SUPFAM" id="SSF53756">
    <property type="entry name" value="UDP-Glycosyltransferase/glycogen phosphorylase"/>
    <property type="match status" value="1"/>
</dbReference>
<dbReference type="Proteomes" id="UP000295443">
    <property type="component" value="Unassembled WGS sequence"/>
</dbReference>
<feature type="repeat" description="TPR" evidence="1">
    <location>
        <begin position="69"/>
        <end position="102"/>
    </location>
</feature>
<organism evidence="3 4">
    <name type="scientific">Parasulfuritortus cantonensis</name>
    <dbReference type="NCBI Taxonomy" id="2528202"/>
    <lineage>
        <taxon>Bacteria</taxon>
        <taxon>Pseudomonadati</taxon>
        <taxon>Pseudomonadota</taxon>
        <taxon>Betaproteobacteria</taxon>
        <taxon>Nitrosomonadales</taxon>
        <taxon>Thiobacillaceae</taxon>
        <taxon>Parasulfuritortus</taxon>
    </lineage>
</organism>
<feature type="repeat" description="TPR" evidence="1">
    <location>
        <begin position="273"/>
        <end position="306"/>
    </location>
</feature>
<proteinExistence type="predicted"/>
<feature type="compositionally biased region" description="Basic residues" evidence="2">
    <location>
        <begin position="7"/>
        <end position="16"/>
    </location>
</feature>
<dbReference type="AlphaFoldDB" id="A0A4R1B8X7"/>
<comment type="caution">
    <text evidence="3">The sequence shown here is derived from an EMBL/GenBank/DDBJ whole genome shotgun (WGS) entry which is preliminary data.</text>
</comment>
<dbReference type="InterPro" id="IPR037919">
    <property type="entry name" value="OGT"/>
</dbReference>
<evidence type="ECO:0000313" key="3">
    <source>
        <dbReference type="EMBL" id="TCJ12749.1"/>
    </source>
</evidence>
<dbReference type="PANTHER" id="PTHR44366">
    <property type="entry name" value="UDP-N-ACETYLGLUCOSAMINE--PEPTIDE N-ACETYLGLUCOSAMINYLTRANSFERASE 110 KDA SUBUNIT"/>
    <property type="match status" value="1"/>
</dbReference>
<sequence>MPPTCPSRRRSRRTMSRRSPPIPPRRVAAPPPAAVAGLLRQALAEHRQGRLEEAKRLYEAVLKVQPGNADVLHLLGVVAAQGGDHRLAVSLMDRAIAANPDNAAFHSNRGNALKDLGRLDEALAAYERAVALKPDYADALSNRGNVLLDLGRFDAALASYDQAVALAPGHAKAHSNRAAALLGLGRAELALASCDRAIACQPDYAEAYFNRANALVRLGRLDEALAAYAGALARKPDYAQAHCNRGNVLLDLERPDEALASYDRAIAVRPGYAEAYSNRGVALNDLGRPDEALASYDKAIALRPDYAEAYSNRGNALKAMSRLDAALASYDRAIALRPDYAEAHWNKSLALLLTGELASGWREYEWRWRREKDAPRQRHFSQPVWLGGEAAGRTILLHAEQGLGDTIQFCRYAPRVAELGARVILEVPGALVDLMRGLPGVADVVAAGAALPAFDRHCPLMSLPLAFGTTLAGVPSAPRYLYADSARVAEWHDRLGPSGQPRVGLAWSGNTAHKQDRNRTLALDTLLPYLPEGCEYVCIQKELRAADRAILAGHGGMRFFGDELRDFADTAALCAQLDVVISVDTSVAHLAAALGKETWILLPQVPDWRWLLGRDDSPWYPSARLYRQTGAGDWAGVLARLQGDLRVRLAAAREPGLAANKTGG</sequence>
<dbReference type="PANTHER" id="PTHR44366:SF1">
    <property type="entry name" value="UDP-N-ACETYLGLUCOSAMINE--PEPTIDE N-ACETYLGLUCOSAMINYLTRANSFERASE 110 KDA SUBUNIT"/>
    <property type="match status" value="1"/>
</dbReference>
<gene>
    <name evidence="3" type="ORF">EZJ19_10925</name>
</gene>
<dbReference type="SMART" id="SM00028">
    <property type="entry name" value="TPR"/>
    <property type="match status" value="9"/>
</dbReference>
<evidence type="ECO:0000313" key="4">
    <source>
        <dbReference type="Proteomes" id="UP000295443"/>
    </source>
</evidence>
<evidence type="ECO:0000256" key="1">
    <source>
        <dbReference type="PROSITE-ProRule" id="PRU00339"/>
    </source>
</evidence>
<dbReference type="SUPFAM" id="SSF48439">
    <property type="entry name" value="Protein prenylyltransferase"/>
    <property type="match status" value="1"/>
</dbReference>
<accession>A0A4R1B8X7</accession>
<dbReference type="PROSITE" id="PS50005">
    <property type="entry name" value="TPR"/>
    <property type="match status" value="7"/>
</dbReference>
<feature type="region of interest" description="Disordered" evidence="2">
    <location>
        <begin position="1"/>
        <end position="31"/>
    </location>
</feature>
<dbReference type="InterPro" id="IPR011990">
    <property type="entry name" value="TPR-like_helical_dom_sf"/>
</dbReference>
<dbReference type="GO" id="GO:0097363">
    <property type="term" value="F:protein O-acetylglucosaminyltransferase activity"/>
    <property type="evidence" value="ECO:0007669"/>
    <property type="project" value="TreeGrafter"/>
</dbReference>
<dbReference type="SUPFAM" id="SSF48452">
    <property type="entry name" value="TPR-like"/>
    <property type="match status" value="1"/>
</dbReference>
<feature type="compositionally biased region" description="Pro residues" evidence="2">
    <location>
        <begin position="20"/>
        <end position="31"/>
    </location>
</feature>
<evidence type="ECO:0000256" key="2">
    <source>
        <dbReference type="SAM" id="MobiDB-lite"/>
    </source>
</evidence>
<dbReference type="OrthoDB" id="9814129at2"/>
<name>A0A4R1B8X7_9PROT</name>
<dbReference type="PROSITE" id="PS50293">
    <property type="entry name" value="TPR_REGION"/>
    <property type="match status" value="5"/>
</dbReference>